<evidence type="ECO:0000259" key="10">
    <source>
        <dbReference type="PROSITE" id="PS50166"/>
    </source>
</evidence>
<dbReference type="PANTHER" id="PTHR10997:SF8">
    <property type="entry name" value="EXPORTIN-2"/>
    <property type="match status" value="1"/>
</dbReference>
<dbReference type="GO" id="GO:0031267">
    <property type="term" value="F:small GTPase binding"/>
    <property type="evidence" value="ECO:0007669"/>
    <property type="project" value="InterPro"/>
</dbReference>
<dbReference type="GO" id="GO:0005829">
    <property type="term" value="C:cytosol"/>
    <property type="evidence" value="ECO:0007669"/>
    <property type="project" value="TreeGrafter"/>
</dbReference>
<protein>
    <recommendedName>
        <fullName evidence="4">Exportin-2</fullName>
    </recommendedName>
    <alternativeName>
        <fullName evidence="9">Importin-alpha re-exporter</fullName>
    </alternativeName>
</protein>
<keyword evidence="6" id="KW-0963">Cytoplasm</keyword>
<dbReference type="Pfam" id="PF03378">
    <property type="entry name" value="CAS_CSE1"/>
    <property type="match status" value="1"/>
</dbReference>
<dbReference type="SMART" id="SM00913">
    <property type="entry name" value="IBN_N"/>
    <property type="match status" value="1"/>
</dbReference>
<dbReference type="SUPFAM" id="SSF48371">
    <property type="entry name" value="ARM repeat"/>
    <property type="match status" value="1"/>
</dbReference>
<dbReference type="PANTHER" id="PTHR10997">
    <property type="entry name" value="IMPORTIN-7, 8, 11"/>
    <property type="match status" value="1"/>
</dbReference>
<dbReference type="GO" id="GO:0006606">
    <property type="term" value="P:protein import into nucleus"/>
    <property type="evidence" value="ECO:0007669"/>
    <property type="project" value="TreeGrafter"/>
</dbReference>
<dbReference type="InterPro" id="IPR005043">
    <property type="entry name" value="XPO2_C"/>
</dbReference>
<evidence type="ECO:0000256" key="3">
    <source>
        <dbReference type="ARBA" id="ARBA00008669"/>
    </source>
</evidence>
<dbReference type="Pfam" id="PF08506">
    <property type="entry name" value="Cse1"/>
    <property type="match status" value="1"/>
</dbReference>
<organism evidence="11 12">
    <name type="scientific">Hyalella azteca</name>
    <name type="common">Amphipod</name>
    <dbReference type="NCBI Taxonomy" id="294128"/>
    <lineage>
        <taxon>Eukaryota</taxon>
        <taxon>Metazoa</taxon>
        <taxon>Ecdysozoa</taxon>
        <taxon>Arthropoda</taxon>
        <taxon>Crustacea</taxon>
        <taxon>Multicrustacea</taxon>
        <taxon>Malacostraca</taxon>
        <taxon>Eumalacostraca</taxon>
        <taxon>Peracarida</taxon>
        <taxon>Amphipoda</taxon>
        <taxon>Senticaudata</taxon>
        <taxon>Talitrida</taxon>
        <taxon>Talitroidea</taxon>
        <taxon>Hyalellidae</taxon>
        <taxon>Hyalella</taxon>
    </lineage>
</organism>
<dbReference type="Gene3D" id="1.25.10.10">
    <property type="entry name" value="Leucine-rich Repeat Variant"/>
    <property type="match status" value="1"/>
</dbReference>
<dbReference type="GO" id="GO:0005635">
    <property type="term" value="C:nuclear envelope"/>
    <property type="evidence" value="ECO:0007669"/>
    <property type="project" value="TreeGrafter"/>
</dbReference>
<dbReference type="GO" id="GO:0006611">
    <property type="term" value="P:protein export from nucleus"/>
    <property type="evidence" value="ECO:0007669"/>
    <property type="project" value="TreeGrafter"/>
</dbReference>
<evidence type="ECO:0000256" key="6">
    <source>
        <dbReference type="ARBA" id="ARBA00022490"/>
    </source>
</evidence>
<keyword evidence="8" id="KW-0539">Nucleus</keyword>
<evidence type="ECO:0000313" key="11">
    <source>
        <dbReference type="Proteomes" id="UP000694843"/>
    </source>
</evidence>
<dbReference type="Proteomes" id="UP000694843">
    <property type="component" value="Unplaced"/>
</dbReference>
<evidence type="ECO:0000256" key="9">
    <source>
        <dbReference type="ARBA" id="ARBA00030693"/>
    </source>
</evidence>
<dbReference type="OrthoDB" id="3268246at2759"/>
<evidence type="ECO:0000256" key="7">
    <source>
        <dbReference type="ARBA" id="ARBA00022927"/>
    </source>
</evidence>
<proteinExistence type="inferred from homology"/>
<dbReference type="OMA" id="AENEFLM"/>
<dbReference type="InterPro" id="IPR011989">
    <property type="entry name" value="ARM-like"/>
</dbReference>
<dbReference type="FunFam" id="1.25.10.10:FF:000507">
    <property type="entry name" value="Exportin-2"/>
    <property type="match status" value="1"/>
</dbReference>
<dbReference type="GO" id="GO:0005049">
    <property type="term" value="F:nuclear export signal receptor activity"/>
    <property type="evidence" value="ECO:0007669"/>
    <property type="project" value="TreeGrafter"/>
</dbReference>
<reference evidence="12" key="1">
    <citation type="submission" date="2025-08" db="UniProtKB">
        <authorList>
            <consortium name="RefSeq"/>
        </authorList>
    </citation>
    <scope>IDENTIFICATION</scope>
    <source>
        <tissue evidence="12">Whole organism</tissue>
    </source>
</reference>
<dbReference type="InterPro" id="IPR013713">
    <property type="entry name" value="XPO2_central"/>
</dbReference>
<dbReference type="PROSITE" id="PS50166">
    <property type="entry name" value="IMPORTIN_B_NT"/>
    <property type="match status" value="1"/>
</dbReference>
<keyword evidence="5" id="KW-0813">Transport</keyword>
<name>A0A8B7NEM9_HYAAZ</name>
<sequence length="970" mass="109013">MEINEENLNRMCECLQQTLSADPSQRRPAEQFLEQLEGNANYSVLLLTLAARDDSQVPPPVKLAAAINLKNLVRRCWKVEEGETDRISSNDRTVIKREIVDLMLRSPEAVQRQLSEAISIIGKTDFPHAWSDLIPYMAEKFKSGDFNIINGVLQTSYSVMRRYEYEQKSDSLWREIKFVLDNFALPLTNLFVELLKFAAENINDGPALKVIFASLVSITKLFFALNSQDLPEFFEDNMGVWMEHFLQLLTFSSALLDTDTDEEVGVLEQVKSQVCENIGLYASKYREEFEPYLERFVTVVWELLSSTSLALKCDQMVSHAIHFLSSVAERDHNKGFFENEAVLSGICEKVILPNMQLRACDEELFADSPDQWVSQELEGADSETRRRAAVDFVRVLARHFEARITHVFGAYVQSMLASYSSNPESCWRHKVAALYLVTTLSAKGSTARHGATQINALVDVAEFYTTHVLPELQHADVNLLPLVKAECIKYLISFRSVLPLDSVRAAMPHLVQLLGARSVVVHSYAAAALDRCLSLRAADGAALLTPDQLAALATPAYANAFLAFGMSGSEQNEHVMKAVLRITEGLKEKVVPYAAGLLEQLVTKLKLVAKNPTKPHYVHFLFETLAVLVNHVCDAVEFNAVAEFDKNLFPVFQDILRDEVDSIIPYIFQLLSVMLEKQKSAVPDPYLQLLPFLLMPALWERPGYVAPMVRLLQSFILKANARIVEEGKLNSILGIFNKLNVSRAHDHEGFYLLQSLLLHVPHQAIENFWPQLFSVMFRRLTTNKTTKYIKSILIFFSAFIMVHSVESLVVLIERLQAGMFSMVLDKLVVPELPKIGQTERKLCCVALTNVLCDPRVYAGQWGGNHWGSVLQTLIQTVELTHSPSDSNEDLFSKMQDNPLSYGSSKLTYAPKAVIDPLNGQVANVKLYLAQKLAKLSQAQPGTVQQRLQQLPQNEQLALLKYVQEAGVAIA</sequence>
<dbReference type="InterPro" id="IPR001494">
    <property type="entry name" value="Importin-beta_N"/>
</dbReference>
<dbReference type="RefSeq" id="XP_018012055.1">
    <property type="nucleotide sequence ID" value="XM_018156566.1"/>
</dbReference>
<gene>
    <name evidence="12" type="primary">LOC108669261</name>
</gene>
<evidence type="ECO:0000256" key="2">
    <source>
        <dbReference type="ARBA" id="ARBA00004496"/>
    </source>
</evidence>
<comment type="subcellular location">
    <subcellularLocation>
        <location evidence="2">Cytoplasm</location>
    </subcellularLocation>
    <subcellularLocation>
        <location evidence="1">Nucleus</location>
    </subcellularLocation>
</comment>
<evidence type="ECO:0000313" key="12">
    <source>
        <dbReference type="RefSeq" id="XP_018012055.1"/>
    </source>
</evidence>
<comment type="similarity">
    <text evidence="3">Belongs to the XPO2/CSE1 family.</text>
</comment>
<dbReference type="InterPro" id="IPR016024">
    <property type="entry name" value="ARM-type_fold"/>
</dbReference>
<dbReference type="AlphaFoldDB" id="A0A8B7NEM9"/>
<dbReference type="KEGG" id="hazt:108669261"/>
<evidence type="ECO:0000256" key="1">
    <source>
        <dbReference type="ARBA" id="ARBA00004123"/>
    </source>
</evidence>
<dbReference type="GeneID" id="108669261"/>
<keyword evidence="11" id="KW-1185">Reference proteome</keyword>
<evidence type="ECO:0000256" key="4">
    <source>
        <dbReference type="ARBA" id="ARBA00018945"/>
    </source>
</evidence>
<feature type="domain" description="Importin N-terminal" evidence="10">
    <location>
        <begin position="29"/>
        <end position="105"/>
    </location>
</feature>
<evidence type="ECO:0000256" key="5">
    <source>
        <dbReference type="ARBA" id="ARBA00022448"/>
    </source>
</evidence>
<accession>A0A8B7NEM9</accession>
<keyword evidence="7" id="KW-0653">Protein transport</keyword>
<dbReference type="CTD" id="35016"/>
<evidence type="ECO:0000256" key="8">
    <source>
        <dbReference type="ARBA" id="ARBA00023242"/>
    </source>
</evidence>
<dbReference type="Pfam" id="PF03810">
    <property type="entry name" value="IBN_N"/>
    <property type="match status" value="1"/>
</dbReference>